<feature type="domain" description="CUB" evidence="4">
    <location>
        <begin position="61"/>
        <end position="200"/>
    </location>
</feature>
<keyword evidence="1" id="KW-0677">Repeat</keyword>
<dbReference type="PROSITE" id="PS01180">
    <property type="entry name" value="CUB"/>
    <property type="match status" value="3"/>
</dbReference>
<proteinExistence type="predicted"/>
<keyword evidence="6" id="KW-1185">Reference proteome</keyword>
<dbReference type="FunFam" id="2.60.120.290:FF:000058">
    <property type="entry name" value="CUB domaincontaining protein"/>
    <property type="match status" value="1"/>
</dbReference>
<sequence>MHKKELDQLLDIISIDGHRCSEFLVNSHNFILLSSKVILCRILLLYLFSFFHSTYASLASCRCVHFNFSSGIFQSPNFPNAPLSSSLLSSSSSLLPLQYSSANIPHLCLLYKFTAPNGYIIEITFDYFHFSSRTDRCFDYLRLFDGISHGLIDETSVYSAEFCAKEIEFGQRFYSYSRYFIFHLHISNLSKGFHGNYNFVSKEKFLSDATEIEPCRFRVDSLTGNIFSPNYPYFYPSNANCTFYLTFRREFNLEISLKFINLRRVCHEDFIDIYQMHPKVHLEKLCYDSMPPYRIYSRRGFIIEFRSGDNNKIKARGFHISYEYIGQQGLRKTTNENKWKNDLISNPYGYDPDSVPDSVLHSAESLAFINFLNDAIPIKGQCPVRISSPSVAVTEHSRLPSISGILNSTHFIDGDDPFKCQFIFLGSGTERVQITFFYFNLYSRMPHLNNLSSHRCDEMDHLSAHVLIGTRMSRIEDFCGTETPPRLMSTKNLLTLDYVVRSTGAMRRMMGHAEKYGFVLRYHFRSDLGLSDMNAESRKDSNGCKVIVRLSACYYEFNSSHRTSGDIFSPNHPGYYPRNIDCHYIFHGTEKQIVAIHFEYFDVEGFATYKCDDSTHSDYVLFSNYQTHDRTNRRYCGQVCPRNSIVSESNYFRMLFRSNDIFDATGFYAHYQFITERKFIKMALLFPVRMRSFQKIFKSN</sequence>
<dbReference type="InterPro" id="IPR000859">
    <property type="entry name" value="CUB_dom"/>
</dbReference>
<evidence type="ECO:0000256" key="3">
    <source>
        <dbReference type="PROSITE-ProRule" id="PRU00059"/>
    </source>
</evidence>
<dbReference type="CDD" id="cd00041">
    <property type="entry name" value="CUB"/>
    <property type="match status" value="3"/>
</dbReference>
<dbReference type="SMART" id="SM00042">
    <property type="entry name" value="CUB"/>
    <property type="match status" value="3"/>
</dbReference>
<dbReference type="EMBL" id="UYYF01004394">
    <property type="protein sequence ID" value="VDN03480.1"/>
    <property type="molecule type" value="Genomic_DNA"/>
</dbReference>
<name>A0A0N5D057_THECL</name>
<evidence type="ECO:0000313" key="7">
    <source>
        <dbReference type="WBParaSite" id="TCLT_0000616601-mRNA-1"/>
    </source>
</evidence>
<feature type="domain" description="CUB" evidence="4">
    <location>
        <begin position="553"/>
        <end position="674"/>
    </location>
</feature>
<dbReference type="STRING" id="103827.A0A0N5D057"/>
<dbReference type="PANTHER" id="PTHR24251">
    <property type="entry name" value="OVOCHYMASE-RELATED"/>
    <property type="match status" value="1"/>
</dbReference>
<dbReference type="OMA" id="RCDEMDH"/>
<keyword evidence="2" id="KW-1015">Disulfide bond</keyword>
<feature type="domain" description="CUB" evidence="4">
    <location>
        <begin position="215"/>
        <end position="325"/>
    </location>
</feature>
<evidence type="ECO:0000313" key="5">
    <source>
        <dbReference type="EMBL" id="VDN03480.1"/>
    </source>
</evidence>
<protein>
    <submittedName>
        <fullName evidence="7">CUB domain-containing protein</fullName>
    </submittedName>
</protein>
<dbReference type="Pfam" id="PF00431">
    <property type="entry name" value="CUB"/>
    <property type="match status" value="2"/>
</dbReference>
<dbReference type="OrthoDB" id="6369184at2759"/>
<accession>A0A0N5D057</accession>
<evidence type="ECO:0000313" key="6">
    <source>
        <dbReference type="Proteomes" id="UP000276776"/>
    </source>
</evidence>
<evidence type="ECO:0000256" key="1">
    <source>
        <dbReference type="ARBA" id="ARBA00022737"/>
    </source>
</evidence>
<dbReference type="SUPFAM" id="SSF49854">
    <property type="entry name" value="Spermadhesin, CUB domain"/>
    <property type="match status" value="4"/>
</dbReference>
<reference evidence="5 6" key="2">
    <citation type="submission" date="2018-11" db="EMBL/GenBank/DDBJ databases">
        <authorList>
            <consortium name="Pathogen Informatics"/>
        </authorList>
    </citation>
    <scope>NUCLEOTIDE SEQUENCE [LARGE SCALE GENOMIC DNA]</scope>
</reference>
<evidence type="ECO:0000259" key="4">
    <source>
        <dbReference type="PROSITE" id="PS01180"/>
    </source>
</evidence>
<gene>
    <name evidence="5" type="ORF">TCLT_LOCUS6155</name>
</gene>
<dbReference type="InterPro" id="IPR035914">
    <property type="entry name" value="Sperma_CUB_dom_sf"/>
</dbReference>
<evidence type="ECO:0000256" key="2">
    <source>
        <dbReference type="ARBA" id="ARBA00023157"/>
    </source>
</evidence>
<dbReference type="WBParaSite" id="TCLT_0000616601-mRNA-1">
    <property type="protein sequence ID" value="TCLT_0000616601-mRNA-1"/>
    <property type="gene ID" value="TCLT_0000616601"/>
</dbReference>
<comment type="caution">
    <text evidence="3">Lacks conserved residue(s) required for the propagation of feature annotation.</text>
</comment>
<dbReference type="Gene3D" id="2.60.120.290">
    <property type="entry name" value="Spermadhesin, CUB domain"/>
    <property type="match status" value="4"/>
</dbReference>
<dbReference type="AlphaFoldDB" id="A0A0N5D057"/>
<dbReference type="Proteomes" id="UP000276776">
    <property type="component" value="Unassembled WGS sequence"/>
</dbReference>
<organism evidence="7">
    <name type="scientific">Thelazia callipaeda</name>
    <name type="common">Oriental eyeworm</name>
    <name type="synonym">Parasitic nematode</name>
    <dbReference type="NCBI Taxonomy" id="103827"/>
    <lineage>
        <taxon>Eukaryota</taxon>
        <taxon>Metazoa</taxon>
        <taxon>Ecdysozoa</taxon>
        <taxon>Nematoda</taxon>
        <taxon>Chromadorea</taxon>
        <taxon>Rhabditida</taxon>
        <taxon>Spirurina</taxon>
        <taxon>Spiruromorpha</taxon>
        <taxon>Thelazioidea</taxon>
        <taxon>Thelaziidae</taxon>
        <taxon>Thelazia</taxon>
    </lineage>
</organism>
<reference evidence="7" key="1">
    <citation type="submission" date="2017-02" db="UniProtKB">
        <authorList>
            <consortium name="WormBaseParasite"/>
        </authorList>
    </citation>
    <scope>IDENTIFICATION</scope>
</reference>